<dbReference type="EMBL" id="CABIJS010000666">
    <property type="protein sequence ID" value="VUZ54670.1"/>
    <property type="molecule type" value="Genomic_DNA"/>
</dbReference>
<evidence type="ECO:0000313" key="1">
    <source>
        <dbReference type="EMBL" id="VUZ54670.1"/>
    </source>
</evidence>
<dbReference type="Proteomes" id="UP000321570">
    <property type="component" value="Unassembled WGS sequence"/>
</dbReference>
<organism evidence="1 2">
    <name type="scientific">Hymenolepis diminuta</name>
    <name type="common">Rat tapeworm</name>
    <dbReference type="NCBI Taxonomy" id="6216"/>
    <lineage>
        <taxon>Eukaryota</taxon>
        <taxon>Metazoa</taxon>
        <taxon>Spiralia</taxon>
        <taxon>Lophotrochozoa</taxon>
        <taxon>Platyhelminthes</taxon>
        <taxon>Cestoda</taxon>
        <taxon>Eucestoda</taxon>
        <taxon>Cyclophyllidea</taxon>
        <taxon>Hymenolepididae</taxon>
        <taxon>Hymenolepis</taxon>
    </lineage>
</organism>
<dbReference type="AlphaFoldDB" id="A0A564Z5E5"/>
<protein>
    <submittedName>
        <fullName evidence="1">Uncharacterized protein</fullName>
    </submittedName>
</protein>
<keyword evidence="2" id="KW-1185">Reference proteome</keyword>
<proteinExistence type="predicted"/>
<accession>A0A564Z5E5</accession>
<name>A0A564Z5E5_HYMDI</name>
<gene>
    <name evidence="1" type="ORF">WMSIL1_LOCUS12715</name>
</gene>
<sequence length="523" mass="59520">MRRRLKLREYLELNRNRSCETLPKFYGYRENISPATYFTIIGNYQSINIEPVYQIISRYDALIYLINYLNSKNFYRRISDFKLITGHFCRGLISASLINVDEPSNQLLAVDLLHIICHNICHALNKIGHNESVIFAFENVIKEAAFPLLTIASIPNLDALTCSVSWALVNLLKSTNILTRFGSPLSSSLKWIHQLRLVEYMVEAFDVQLRPLDRLTHLLIRSPEKFNLDDLDEIDFDTLFPLFVLLVHVPPTYNVESSYYPRLQKHLVQISQFMSNLIAHTSAKCPLFIEIVAVSLLPVFHKYIQALKNFPNIVTLDLLSNLCQFLMVMESVQFPPNENLAVIACLTSAVGVLSSQANPLISKQSVEFQTMCLNAVICGVVALRKRLDWSTFAGSILSDLRVFIIRLNCELSRGITESILECIISTYGESSISACELIGALPWKSSVEDLLLAVVRWMERIVKLYILPEGVAVVRLADFQLLLARAILSTCDSLGRVNQEVALFCKERFNYLYLLYSESLKSK</sequence>
<evidence type="ECO:0000313" key="2">
    <source>
        <dbReference type="Proteomes" id="UP000321570"/>
    </source>
</evidence>
<reference evidence="1 2" key="1">
    <citation type="submission" date="2019-07" db="EMBL/GenBank/DDBJ databases">
        <authorList>
            <person name="Jastrzebski P J."/>
            <person name="Paukszto L."/>
            <person name="Jastrzebski P J."/>
        </authorList>
    </citation>
    <scope>NUCLEOTIDE SEQUENCE [LARGE SCALE GENOMIC DNA]</scope>
    <source>
        <strain evidence="1 2">WMS-il1</strain>
    </source>
</reference>